<dbReference type="OrthoDB" id="294295at2759"/>
<name>E2AIZ7_CAMFO</name>
<keyword evidence="1" id="KW-0560">Oxidoreductase</keyword>
<keyword evidence="3" id="KW-1185">Reference proteome</keyword>
<dbReference type="PANTHER" id="PTHR43313:SF36">
    <property type="entry name" value="D-BETA-HYDROXYBUTYRATE DEHYDROGENASE, MITOCHONDRIAL"/>
    <property type="match status" value="1"/>
</dbReference>
<dbReference type="PROSITE" id="PS00061">
    <property type="entry name" value="ADH_SHORT"/>
    <property type="match status" value="1"/>
</dbReference>
<evidence type="ECO:0000313" key="2">
    <source>
        <dbReference type="EMBL" id="EFN66586.1"/>
    </source>
</evidence>
<dbReference type="InterPro" id="IPR020904">
    <property type="entry name" value="Sc_DH/Rdtase_CS"/>
</dbReference>
<reference evidence="2 3" key="1">
    <citation type="journal article" date="2010" name="Science">
        <title>Genomic comparison of the ants Camponotus floridanus and Harpegnathos saltator.</title>
        <authorList>
            <person name="Bonasio R."/>
            <person name="Zhang G."/>
            <person name="Ye C."/>
            <person name="Mutti N.S."/>
            <person name="Fang X."/>
            <person name="Qin N."/>
            <person name="Donahue G."/>
            <person name="Yang P."/>
            <person name="Li Q."/>
            <person name="Li C."/>
            <person name="Zhang P."/>
            <person name="Huang Z."/>
            <person name="Berger S.L."/>
            <person name="Reinberg D."/>
            <person name="Wang J."/>
            <person name="Liebig J."/>
        </authorList>
    </citation>
    <scope>NUCLEOTIDE SEQUENCE [LARGE SCALE GENOMIC DNA]</scope>
    <source>
        <strain evidence="3">C129</strain>
    </source>
</reference>
<dbReference type="EMBL" id="GL439921">
    <property type="protein sequence ID" value="EFN66586.1"/>
    <property type="molecule type" value="Genomic_DNA"/>
</dbReference>
<dbReference type="InParanoid" id="E2AIZ7"/>
<dbReference type="FunCoup" id="E2AIZ7">
    <property type="interactions" value="19"/>
</dbReference>
<evidence type="ECO:0000313" key="3">
    <source>
        <dbReference type="Proteomes" id="UP000000311"/>
    </source>
</evidence>
<dbReference type="InterPro" id="IPR002347">
    <property type="entry name" value="SDR_fam"/>
</dbReference>
<protein>
    <submittedName>
        <fullName evidence="2">Estradiol 17-beta-dehydrogenase 2</fullName>
    </submittedName>
</protein>
<dbReference type="PROSITE" id="PS51257">
    <property type="entry name" value="PROKAR_LIPOPROTEIN"/>
    <property type="match status" value="1"/>
</dbReference>
<dbReference type="PANTHER" id="PTHR43313">
    <property type="entry name" value="SHORT-CHAIN DEHYDROGENASE/REDUCTASE FAMILY 9C"/>
    <property type="match status" value="1"/>
</dbReference>
<dbReference type="AlphaFoldDB" id="E2AIZ7"/>
<dbReference type="GO" id="GO:0016491">
    <property type="term" value="F:oxidoreductase activity"/>
    <property type="evidence" value="ECO:0007669"/>
    <property type="project" value="UniProtKB-KW"/>
</dbReference>
<dbReference type="SUPFAM" id="SSF51735">
    <property type="entry name" value="NAD(P)-binding Rossmann-fold domains"/>
    <property type="match status" value="1"/>
</dbReference>
<organism evidence="3">
    <name type="scientific">Camponotus floridanus</name>
    <name type="common">Florida carpenter ant</name>
    <dbReference type="NCBI Taxonomy" id="104421"/>
    <lineage>
        <taxon>Eukaryota</taxon>
        <taxon>Metazoa</taxon>
        <taxon>Ecdysozoa</taxon>
        <taxon>Arthropoda</taxon>
        <taxon>Hexapoda</taxon>
        <taxon>Insecta</taxon>
        <taxon>Pterygota</taxon>
        <taxon>Neoptera</taxon>
        <taxon>Endopterygota</taxon>
        <taxon>Hymenoptera</taxon>
        <taxon>Apocrita</taxon>
        <taxon>Aculeata</taxon>
        <taxon>Formicoidea</taxon>
        <taxon>Formicidae</taxon>
        <taxon>Formicinae</taxon>
        <taxon>Camponotus</taxon>
    </lineage>
</organism>
<evidence type="ECO:0000256" key="1">
    <source>
        <dbReference type="ARBA" id="ARBA00023002"/>
    </source>
</evidence>
<dbReference type="Pfam" id="PF00106">
    <property type="entry name" value="adh_short"/>
    <property type="match status" value="1"/>
</dbReference>
<sequence>MNSLKEVYSNRWTAWWRRNSTALQVAASISCNVAYFAETGYTRTATMLSIVSLGGATLYYISKRRLKIKPQDLIVITGCNSGLGYSLAMHCRAKGATVLAGVRETGVISSTNAAIKSLRDEGIIVQDLDITNEDSVCKFGKRVKETMEERQLMLRALVNNAGVMVFGEFEWQTQAHANFQINVNVLGTMRITKELMPIIRQNGGRIIVMSSHCSAEPLPGVSIYSATKAAIDAWITALRIEVGKYGVNVVSFIPGGFVTQSNIMRNQRLYFDEMEQHMSDEVKQFYGNYFTRYAKYLSQASLPSNNEDDVKVLTNPRIYETFDGALLDVYPSATYRSTPTWIRDRLVPRFVGTPSWQINKQ</sequence>
<dbReference type="InterPro" id="IPR036291">
    <property type="entry name" value="NAD(P)-bd_dom_sf"/>
</dbReference>
<dbReference type="Gene3D" id="3.40.50.720">
    <property type="entry name" value="NAD(P)-binding Rossmann-like Domain"/>
    <property type="match status" value="1"/>
</dbReference>
<dbReference type="OMA" id="SCCHNLK"/>
<dbReference type="PRINTS" id="PR00081">
    <property type="entry name" value="GDHRDH"/>
</dbReference>
<dbReference type="STRING" id="104421.E2AIZ7"/>
<proteinExistence type="predicted"/>
<dbReference type="GO" id="GO:0008202">
    <property type="term" value="P:steroid metabolic process"/>
    <property type="evidence" value="ECO:0007669"/>
    <property type="project" value="TreeGrafter"/>
</dbReference>
<gene>
    <name evidence="2" type="ORF">EAG_15584</name>
</gene>
<accession>E2AIZ7</accession>
<dbReference type="Proteomes" id="UP000000311">
    <property type="component" value="Unassembled WGS sequence"/>
</dbReference>